<organism evidence="2 3">
    <name type="scientific">Trichoderma citrinoviride</name>
    <dbReference type="NCBI Taxonomy" id="58853"/>
    <lineage>
        <taxon>Eukaryota</taxon>
        <taxon>Fungi</taxon>
        <taxon>Dikarya</taxon>
        <taxon>Ascomycota</taxon>
        <taxon>Pezizomycotina</taxon>
        <taxon>Sordariomycetes</taxon>
        <taxon>Hypocreomycetidae</taxon>
        <taxon>Hypocreales</taxon>
        <taxon>Hypocreaceae</taxon>
        <taxon>Trichoderma</taxon>
    </lineage>
</organism>
<dbReference type="GeneID" id="36601695"/>
<evidence type="ECO:0000313" key="3">
    <source>
        <dbReference type="Proteomes" id="UP000241546"/>
    </source>
</evidence>
<sequence>MARRGSVGGIGDLVDMGPYVGTGEAHTPLVDAGPLGASFAASTNQEEEEGRRYEETKEPRGSIEKPKRRWCDVGKNMIQHSVPSLRDVGPETRQEPSTRPGRSQTRENETPKSSASGTHFRAHSGTVQALLRHTTTPRKEAGNNHASTMLPIAMLDASTAWCKFAKAAASMAHVVVRDWPITILRPKSLTRHIRGPTTSSTGLGDGLPDKYPGSILILWQIHIPERYRFQYEALGFYVDSTSTVKSPKVTVNNAA</sequence>
<name>A0A2T4B4P7_9HYPO</name>
<protein>
    <submittedName>
        <fullName evidence="2">Uncharacterized protein</fullName>
    </submittedName>
</protein>
<dbReference type="Proteomes" id="UP000241546">
    <property type="component" value="Unassembled WGS sequence"/>
</dbReference>
<evidence type="ECO:0000313" key="2">
    <source>
        <dbReference type="EMBL" id="PTB64316.1"/>
    </source>
</evidence>
<evidence type="ECO:0000256" key="1">
    <source>
        <dbReference type="SAM" id="MobiDB-lite"/>
    </source>
</evidence>
<keyword evidence="3" id="KW-1185">Reference proteome</keyword>
<dbReference type="EMBL" id="KZ680217">
    <property type="protein sequence ID" value="PTB64316.1"/>
    <property type="molecule type" value="Genomic_DNA"/>
</dbReference>
<feature type="compositionally biased region" description="Basic and acidic residues" evidence="1">
    <location>
        <begin position="49"/>
        <end position="72"/>
    </location>
</feature>
<dbReference type="RefSeq" id="XP_024747636.1">
    <property type="nucleotide sequence ID" value="XM_024893577.1"/>
</dbReference>
<reference evidence="3" key="1">
    <citation type="submission" date="2016-07" db="EMBL/GenBank/DDBJ databases">
        <title>Multiple horizontal gene transfer events from other fungi enriched the ability of initially mycotrophic Trichoderma (Ascomycota) to feed on dead plant biomass.</title>
        <authorList>
            <consortium name="DOE Joint Genome Institute"/>
            <person name="Atanasova L."/>
            <person name="Chenthamara K."/>
            <person name="Zhang J."/>
            <person name="Grujic M."/>
            <person name="Henrissat B."/>
            <person name="Kuo A."/>
            <person name="Aerts A."/>
            <person name="Salamov A."/>
            <person name="Lipzen A."/>
            <person name="Labutti K."/>
            <person name="Barry K."/>
            <person name="Miao Y."/>
            <person name="Rahimi M.J."/>
            <person name="Shen Q."/>
            <person name="Grigoriev I.V."/>
            <person name="Kubicek C.P."/>
            <person name="Druzhinina I.S."/>
        </authorList>
    </citation>
    <scope>NUCLEOTIDE SEQUENCE [LARGE SCALE GENOMIC DNA]</scope>
    <source>
        <strain evidence="3">TUCIM 6016</strain>
    </source>
</reference>
<feature type="region of interest" description="Disordered" evidence="1">
    <location>
        <begin position="25"/>
        <end position="123"/>
    </location>
</feature>
<accession>A0A2T4B4P7</accession>
<proteinExistence type="predicted"/>
<gene>
    <name evidence="2" type="ORF">BBK36DRAFT_1143141</name>
</gene>
<dbReference type="AlphaFoldDB" id="A0A2T4B4P7"/>